<feature type="non-terminal residue" evidence="1">
    <location>
        <position position="1"/>
    </location>
</feature>
<comment type="caution">
    <text evidence="1">The sequence shown here is derived from an EMBL/GenBank/DDBJ whole genome shotgun (WGS) entry which is preliminary data.</text>
</comment>
<evidence type="ECO:0000313" key="1">
    <source>
        <dbReference type="EMBL" id="KAJ1676676.1"/>
    </source>
</evidence>
<dbReference type="EMBL" id="JAMZIH010003670">
    <property type="protein sequence ID" value="KAJ1676676.1"/>
    <property type="molecule type" value="Genomic_DNA"/>
</dbReference>
<dbReference type="Proteomes" id="UP001145114">
    <property type="component" value="Unassembled WGS sequence"/>
</dbReference>
<accession>A0ACC1HMU8</accession>
<protein>
    <submittedName>
        <fullName evidence="1">Uncharacterized protein</fullName>
    </submittedName>
</protein>
<evidence type="ECO:0000313" key="2">
    <source>
        <dbReference type="Proteomes" id="UP001145114"/>
    </source>
</evidence>
<organism evidence="1 2">
    <name type="scientific">Spiromyces aspiralis</name>
    <dbReference type="NCBI Taxonomy" id="68401"/>
    <lineage>
        <taxon>Eukaryota</taxon>
        <taxon>Fungi</taxon>
        <taxon>Fungi incertae sedis</taxon>
        <taxon>Zoopagomycota</taxon>
        <taxon>Kickxellomycotina</taxon>
        <taxon>Kickxellomycetes</taxon>
        <taxon>Kickxellales</taxon>
        <taxon>Kickxellaceae</taxon>
        <taxon>Spiromyces</taxon>
    </lineage>
</organism>
<proteinExistence type="predicted"/>
<reference evidence="1" key="1">
    <citation type="submission" date="2022-06" db="EMBL/GenBank/DDBJ databases">
        <title>Phylogenomic reconstructions and comparative analyses of Kickxellomycotina fungi.</title>
        <authorList>
            <person name="Reynolds N.K."/>
            <person name="Stajich J.E."/>
            <person name="Barry K."/>
            <person name="Grigoriev I.V."/>
            <person name="Crous P."/>
            <person name="Smith M.E."/>
        </authorList>
    </citation>
    <scope>NUCLEOTIDE SEQUENCE</scope>
    <source>
        <strain evidence="1">RSA 2271</strain>
    </source>
</reference>
<name>A0ACC1HMU8_9FUNG</name>
<sequence>EGNHKLTLFYLCNDVVQNSKKKGTEFTDAFQPVSNVMNWASLCMGFDTDVAVVMAPLYAYKVSRVSPKEYCK</sequence>
<keyword evidence="2" id="KW-1185">Reference proteome</keyword>
<feature type="non-terminal residue" evidence="1">
    <location>
        <position position="72"/>
    </location>
</feature>
<gene>
    <name evidence="1" type="ORF">EV182_007706</name>
</gene>